<gene>
    <name evidence="1" type="ORF">LZC95_07865</name>
</gene>
<dbReference type="RefSeq" id="WP_394847367.1">
    <property type="nucleotide sequence ID" value="NZ_CP089982.1"/>
</dbReference>
<dbReference type="Proteomes" id="UP001379533">
    <property type="component" value="Chromosome"/>
</dbReference>
<organism evidence="1 2">
    <name type="scientific">Pendulispora brunnea</name>
    <dbReference type="NCBI Taxonomy" id="2905690"/>
    <lineage>
        <taxon>Bacteria</taxon>
        <taxon>Pseudomonadati</taxon>
        <taxon>Myxococcota</taxon>
        <taxon>Myxococcia</taxon>
        <taxon>Myxococcales</taxon>
        <taxon>Sorangiineae</taxon>
        <taxon>Pendulisporaceae</taxon>
        <taxon>Pendulispora</taxon>
    </lineage>
</organism>
<protein>
    <submittedName>
        <fullName evidence="1">Uncharacterized protein</fullName>
    </submittedName>
</protein>
<accession>A0ABZ2KDH1</accession>
<proteinExistence type="predicted"/>
<sequence>MTDFIEVEELAQILVAITPEAREAFASLLEKASTINAIRSGAKAGWRQDQILAAANYAKLNVERAHAAVDSLERSTQDSGALLAPIDRQIQVLRVFLAASTRTTTLLHLRHLAGIAAGVSIQKRWLSCEILMRLSKENFASIEARYPSRLVGLGPFSAREIFDAAITLPADAEFAGQMVKGLGICCLDRDGKVPDKVVDDVELLRTLIALGSVT</sequence>
<reference evidence="1 2" key="1">
    <citation type="submission" date="2021-12" db="EMBL/GenBank/DDBJ databases">
        <title>Discovery of the Pendulisporaceae a myxobacterial family with distinct sporulation behavior and unique specialized metabolism.</title>
        <authorList>
            <person name="Garcia R."/>
            <person name="Popoff A."/>
            <person name="Bader C.D."/>
            <person name="Loehr J."/>
            <person name="Walesch S."/>
            <person name="Walt C."/>
            <person name="Boldt J."/>
            <person name="Bunk B."/>
            <person name="Haeckl F.J.F.P.J."/>
            <person name="Gunesch A.P."/>
            <person name="Birkelbach J."/>
            <person name="Nuebel U."/>
            <person name="Pietschmann T."/>
            <person name="Bach T."/>
            <person name="Mueller R."/>
        </authorList>
    </citation>
    <scope>NUCLEOTIDE SEQUENCE [LARGE SCALE GENOMIC DNA]</scope>
    <source>
        <strain evidence="1 2">MSr12523</strain>
    </source>
</reference>
<evidence type="ECO:0000313" key="1">
    <source>
        <dbReference type="EMBL" id="WXA96751.1"/>
    </source>
</evidence>
<name>A0ABZ2KDH1_9BACT</name>
<evidence type="ECO:0000313" key="2">
    <source>
        <dbReference type="Proteomes" id="UP001379533"/>
    </source>
</evidence>
<keyword evidence="2" id="KW-1185">Reference proteome</keyword>
<dbReference type="EMBL" id="CP089982">
    <property type="protein sequence ID" value="WXA96751.1"/>
    <property type="molecule type" value="Genomic_DNA"/>
</dbReference>